<dbReference type="AlphaFoldDB" id="A0A0A6D868"/>
<reference evidence="1 2" key="1">
    <citation type="submission" date="2014-10" db="EMBL/GenBank/DDBJ databases">
        <title>Draft genome sequence of Pseudomonas chlororaphis EA105.</title>
        <authorList>
            <person name="McCully L.M."/>
            <person name="Bitzer A.S."/>
            <person name="Spence C."/>
            <person name="Bais H."/>
            <person name="Silby M.W."/>
        </authorList>
    </citation>
    <scope>NUCLEOTIDE SEQUENCE [LARGE SCALE GENOMIC DNA]</scope>
    <source>
        <strain evidence="1 2">EA105</strain>
    </source>
</reference>
<dbReference type="OrthoDB" id="7019745at2"/>
<gene>
    <name evidence="1" type="ORF">NZ35_23090</name>
</gene>
<sequence length="88" mass="10044">MPFSTDADDIMYSYRIEYRFNDEPRDHSFELKEQQLLVHEAAMHLLELHLGDAENGLIMPTADSTAEQILEHAARVGITDIKVVSQTN</sequence>
<proteinExistence type="predicted"/>
<protein>
    <submittedName>
        <fullName evidence="1">Uncharacterized protein</fullName>
    </submittedName>
</protein>
<comment type="caution">
    <text evidence="1">The sequence shown here is derived from an EMBL/GenBank/DDBJ whole genome shotgun (WGS) entry which is preliminary data.</text>
</comment>
<accession>A0A0A6D868</accession>
<dbReference type="Proteomes" id="UP000030564">
    <property type="component" value="Unassembled WGS sequence"/>
</dbReference>
<name>A0A0A6D868_9PSED</name>
<organism evidence="1 2">
    <name type="scientific">Pseudomonas chlororaphis</name>
    <dbReference type="NCBI Taxonomy" id="587753"/>
    <lineage>
        <taxon>Bacteria</taxon>
        <taxon>Pseudomonadati</taxon>
        <taxon>Pseudomonadota</taxon>
        <taxon>Gammaproteobacteria</taxon>
        <taxon>Pseudomonadales</taxon>
        <taxon>Pseudomonadaceae</taxon>
        <taxon>Pseudomonas</taxon>
    </lineage>
</organism>
<evidence type="ECO:0000313" key="2">
    <source>
        <dbReference type="Proteomes" id="UP000030564"/>
    </source>
</evidence>
<dbReference type="PATRIC" id="fig|587753.9.peg.3286"/>
<evidence type="ECO:0000313" key="1">
    <source>
        <dbReference type="EMBL" id="KHA70917.1"/>
    </source>
</evidence>
<dbReference type="EMBL" id="JSFK01000028">
    <property type="protein sequence ID" value="KHA70917.1"/>
    <property type="molecule type" value="Genomic_DNA"/>
</dbReference>